<dbReference type="Gene3D" id="3.40.50.150">
    <property type="entry name" value="Vaccinia Virus protein VP39"/>
    <property type="match status" value="1"/>
</dbReference>
<protein>
    <submittedName>
        <fullName evidence="2">Methyltransferase type</fullName>
        <ecNumber evidence="2">2.1.1.8</ecNumber>
    </submittedName>
</protein>
<dbReference type="InterPro" id="IPR041698">
    <property type="entry name" value="Methyltransf_25"/>
</dbReference>
<dbReference type="AlphaFoldDB" id="M5UBD3"/>
<keyword evidence="3" id="KW-1185">Reference proteome</keyword>
<dbReference type="CDD" id="cd02440">
    <property type="entry name" value="AdoMet_MTases"/>
    <property type="match status" value="1"/>
</dbReference>
<dbReference type="PATRIC" id="fig|1263870.3.peg.5596"/>
<proteinExistence type="predicted"/>
<dbReference type="Proteomes" id="UP000011885">
    <property type="component" value="Unassembled WGS sequence"/>
</dbReference>
<dbReference type="GO" id="GO:0046539">
    <property type="term" value="F:histamine N-methyltransferase activity"/>
    <property type="evidence" value="ECO:0007669"/>
    <property type="project" value="UniProtKB-EC"/>
</dbReference>
<dbReference type="EC" id="2.1.1.8" evidence="2"/>
<organism evidence="2 3">
    <name type="scientific">Rhodopirellula sallentina SM41</name>
    <dbReference type="NCBI Taxonomy" id="1263870"/>
    <lineage>
        <taxon>Bacteria</taxon>
        <taxon>Pseudomonadati</taxon>
        <taxon>Planctomycetota</taxon>
        <taxon>Planctomycetia</taxon>
        <taxon>Pirellulales</taxon>
        <taxon>Pirellulaceae</taxon>
        <taxon>Rhodopirellula</taxon>
    </lineage>
</organism>
<accession>M5UBD3</accession>
<evidence type="ECO:0000313" key="2">
    <source>
        <dbReference type="EMBL" id="EMI53308.1"/>
    </source>
</evidence>
<evidence type="ECO:0000259" key="1">
    <source>
        <dbReference type="Pfam" id="PF13649"/>
    </source>
</evidence>
<name>M5UBD3_9BACT</name>
<evidence type="ECO:0000313" key="3">
    <source>
        <dbReference type="Proteomes" id="UP000011885"/>
    </source>
</evidence>
<dbReference type="SUPFAM" id="SSF53335">
    <property type="entry name" value="S-adenosyl-L-methionine-dependent methyltransferases"/>
    <property type="match status" value="1"/>
</dbReference>
<gene>
    <name evidence="2" type="ORF">RSSM_05281</name>
</gene>
<sequence length="188" mass="20098">MRNPAQVATVCPSSPYLTQAISDRDCVRQADTIVELGPGAGGTTLGLLEQLSTGGRLVAIEKTEELAAAAAEIVDPRLHVEHADAQDLCGVLRDLGIATVDVMVSGIPFSALPEPVAKRIMQSVHQSLAPGGRFIAYQFRPDVCEFARPLFGPPTTETVMLNVPPLQIHVWEKVETLDPVVPQTVINA</sequence>
<keyword evidence="2" id="KW-0808">Transferase</keyword>
<keyword evidence="2" id="KW-0489">Methyltransferase</keyword>
<dbReference type="Pfam" id="PF13649">
    <property type="entry name" value="Methyltransf_25"/>
    <property type="match status" value="1"/>
</dbReference>
<dbReference type="GO" id="GO:0032259">
    <property type="term" value="P:methylation"/>
    <property type="evidence" value="ECO:0007669"/>
    <property type="project" value="UniProtKB-KW"/>
</dbReference>
<reference evidence="2 3" key="1">
    <citation type="journal article" date="2013" name="Mar. Genomics">
        <title>Expression of sulfatases in Rhodopirellula baltica and the diversity of sulfatases in the genus Rhodopirellula.</title>
        <authorList>
            <person name="Wegner C.E."/>
            <person name="Richter-Heitmann T."/>
            <person name="Klindworth A."/>
            <person name="Klockow C."/>
            <person name="Richter M."/>
            <person name="Achstetter T."/>
            <person name="Glockner F.O."/>
            <person name="Harder J."/>
        </authorList>
    </citation>
    <scope>NUCLEOTIDE SEQUENCE [LARGE SCALE GENOMIC DNA]</scope>
    <source>
        <strain evidence="2 3">SM41</strain>
    </source>
</reference>
<feature type="domain" description="Methyltransferase" evidence="1">
    <location>
        <begin position="33"/>
        <end position="132"/>
    </location>
</feature>
<comment type="caution">
    <text evidence="2">The sequence shown here is derived from an EMBL/GenBank/DDBJ whole genome shotgun (WGS) entry which is preliminary data.</text>
</comment>
<dbReference type="InterPro" id="IPR029063">
    <property type="entry name" value="SAM-dependent_MTases_sf"/>
</dbReference>
<dbReference type="EMBL" id="ANOH01000364">
    <property type="protein sequence ID" value="EMI53308.1"/>
    <property type="molecule type" value="Genomic_DNA"/>
</dbReference>